<dbReference type="OrthoDB" id="9034987at2"/>
<sequence>MLSPHELATLMLVRAAPEQIDMTRVELDALLDSKLIALDGAPARAERSGAWRRLVLTPAGLRLLDAAARLDAAHSREPHA</sequence>
<evidence type="ECO:0000313" key="2">
    <source>
        <dbReference type="Proteomes" id="UP000433577"/>
    </source>
</evidence>
<dbReference type="RefSeq" id="WP_158956058.1">
    <property type="nucleotide sequence ID" value="NZ_CP046915.1"/>
</dbReference>
<dbReference type="KEGG" id="pacs:FAZ98_27700"/>
<accession>A0A7Z2GPG0</accession>
<reference evidence="1 2" key="1">
    <citation type="submission" date="2019-12" db="EMBL/GenBank/DDBJ databases">
        <title>Paraburkholderia acidiphila 7Q-K02 sp. nov and Paraburkholderia acidisoli DHF22 sp. nov., two strains isolated from forest soil.</title>
        <authorList>
            <person name="Gao Z."/>
            <person name="Qiu L."/>
        </authorList>
    </citation>
    <scope>NUCLEOTIDE SEQUENCE [LARGE SCALE GENOMIC DNA]</scope>
    <source>
        <strain evidence="1 2">DHF22</strain>
    </source>
</reference>
<name>A0A7Z2GPG0_9BURK</name>
<proteinExistence type="predicted"/>
<evidence type="ECO:0000313" key="1">
    <source>
        <dbReference type="EMBL" id="QGZ65533.1"/>
    </source>
</evidence>
<dbReference type="AlphaFoldDB" id="A0A7Z2GPG0"/>
<protein>
    <recommendedName>
        <fullName evidence="3">Preprotein translocase subunit SecA</fullName>
    </recommendedName>
</protein>
<dbReference type="EMBL" id="CP046915">
    <property type="protein sequence ID" value="QGZ65533.1"/>
    <property type="molecule type" value="Genomic_DNA"/>
</dbReference>
<organism evidence="1 2">
    <name type="scientific">Paraburkholderia acidisoli</name>
    <dbReference type="NCBI Taxonomy" id="2571748"/>
    <lineage>
        <taxon>Bacteria</taxon>
        <taxon>Pseudomonadati</taxon>
        <taxon>Pseudomonadota</taxon>
        <taxon>Betaproteobacteria</taxon>
        <taxon>Burkholderiales</taxon>
        <taxon>Burkholderiaceae</taxon>
        <taxon>Paraburkholderia</taxon>
    </lineage>
</organism>
<keyword evidence="2" id="KW-1185">Reference proteome</keyword>
<evidence type="ECO:0008006" key="3">
    <source>
        <dbReference type="Google" id="ProtNLM"/>
    </source>
</evidence>
<gene>
    <name evidence="1" type="ORF">FAZ98_27700</name>
</gene>
<dbReference type="Proteomes" id="UP000433577">
    <property type="component" value="Chromosome 3"/>
</dbReference>